<evidence type="ECO:0000256" key="1">
    <source>
        <dbReference type="SAM" id="Phobius"/>
    </source>
</evidence>
<keyword evidence="1" id="KW-1133">Transmembrane helix</keyword>
<dbReference type="RefSeq" id="WP_376977201.1">
    <property type="nucleotide sequence ID" value="NZ_JBHLSV010000001.1"/>
</dbReference>
<accession>A0ABV6R621</accession>
<sequence>MESLGLNGWEVIPLLLTVGLPVLATGGILWIAVQLTRMARRRKQD</sequence>
<evidence type="ECO:0000313" key="2">
    <source>
        <dbReference type="EMBL" id="MFC0672420.1"/>
    </source>
</evidence>
<keyword evidence="1" id="KW-0812">Transmembrane</keyword>
<gene>
    <name evidence="2" type="ORF">ACFFF6_00465</name>
</gene>
<protein>
    <submittedName>
        <fullName evidence="2">Uncharacterized protein</fullName>
    </submittedName>
</protein>
<proteinExistence type="predicted"/>
<evidence type="ECO:0000313" key="3">
    <source>
        <dbReference type="Proteomes" id="UP001589793"/>
    </source>
</evidence>
<dbReference type="EMBL" id="JBHLSV010000001">
    <property type="protein sequence ID" value="MFC0672420.1"/>
    <property type="molecule type" value="Genomic_DNA"/>
</dbReference>
<organism evidence="2 3">
    <name type="scientific">Brachybacterium hainanense</name>
    <dbReference type="NCBI Taxonomy" id="1541174"/>
    <lineage>
        <taxon>Bacteria</taxon>
        <taxon>Bacillati</taxon>
        <taxon>Actinomycetota</taxon>
        <taxon>Actinomycetes</taxon>
        <taxon>Micrococcales</taxon>
        <taxon>Dermabacteraceae</taxon>
        <taxon>Brachybacterium</taxon>
    </lineage>
</organism>
<keyword evidence="3" id="KW-1185">Reference proteome</keyword>
<reference evidence="2 3" key="1">
    <citation type="submission" date="2024-09" db="EMBL/GenBank/DDBJ databases">
        <authorList>
            <person name="Sun Q."/>
            <person name="Mori K."/>
        </authorList>
    </citation>
    <scope>NUCLEOTIDE SEQUENCE [LARGE SCALE GENOMIC DNA]</scope>
    <source>
        <strain evidence="2 3">CICC 10874</strain>
    </source>
</reference>
<dbReference type="Proteomes" id="UP001589793">
    <property type="component" value="Unassembled WGS sequence"/>
</dbReference>
<keyword evidence="1" id="KW-0472">Membrane</keyword>
<name>A0ABV6R621_9MICO</name>
<comment type="caution">
    <text evidence="2">The sequence shown here is derived from an EMBL/GenBank/DDBJ whole genome shotgun (WGS) entry which is preliminary data.</text>
</comment>
<feature type="transmembrane region" description="Helical" evidence="1">
    <location>
        <begin position="12"/>
        <end position="33"/>
    </location>
</feature>